<sequence length="38" mass="4146">MAELVNLGEDITTNSSPTRSGRHPRATRCISMPVSRFG</sequence>
<gene>
    <name evidence="2" type="ORF">BZL29_7379</name>
</gene>
<name>A0A1V3WIX2_MYCKA</name>
<accession>A0A1V3WIX2</accession>
<evidence type="ECO:0000313" key="2">
    <source>
        <dbReference type="EMBL" id="OOK66900.1"/>
    </source>
</evidence>
<proteinExistence type="predicted"/>
<dbReference type="Proteomes" id="UP000188532">
    <property type="component" value="Unassembled WGS sequence"/>
</dbReference>
<dbReference type="EMBL" id="MVBN01000009">
    <property type="protein sequence ID" value="OOK66900.1"/>
    <property type="molecule type" value="Genomic_DNA"/>
</dbReference>
<evidence type="ECO:0000313" key="3">
    <source>
        <dbReference type="Proteomes" id="UP000188532"/>
    </source>
</evidence>
<comment type="caution">
    <text evidence="2">The sequence shown here is derived from an EMBL/GenBank/DDBJ whole genome shotgun (WGS) entry which is preliminary data.</text>
</comment>
<organism evidence="2 3">
    <name type="scientific">Mycobacterium kansasii</name>
    <dbReference type="NCBI Taxonomy" id="1768"/>
    <lineage>
        <taxon>Bacteria</taxon>
        <taxon>Bacillati</taxon>
        <taxon>Actinomycetota</taxon>
        <taxon>Actinomycetes</taxon>
        <taxon>Mycobacteriales</taxon>
        <taxon>Mycobacteriaceae</taxon>
        <taxon>Mycobacterium</taxon>
    </lineage>
</organism>
<feature type="region of interest" description="Disordered" evidence="1">
    <location>
        <begin position="1"/>
        <end position="38"/>
    </location>
</feature>
<reference evidence="2 3" key="1">
    <citation type="submission" date="2017-02" db="EMBL/GenBank/DDBJ databases">
        <title>Complete genome sequences of Mycobacterium kansasii strains isolated from rhesus macaques.</title>
        <authorList>
            <person name="Panda A."/>
            <person name="Nagaraj S."/>
            <person name="Zhao X."/>
            <person name="Tettelin H."/>
            <person name="Detolla L.J."/>
        </authorList>
    </citation>
    <scope>NUCLEOTIDE SEQUENCE [LARGE SCALE GENOMIC DNA]</scope>
    <source>
        <strain evidence="2 3">11-3469</strain>
    </source>
</reference>
<evidence type="ECO:0000256" key="1">
    <source>
        <dbReference type="SAM" id="MobiDB-lite"/>
    </source>
</evidence>
<dbReference type="AlphaFoldDB" id="A0A1V3WIX2"/>
<protein>
    <submittedName>
        <fullName evidence="2">Uncharacterized protein</fullName>
    </submittedName>
</protein>